<evidence type="ECO:0000259" key="4">
    <source>
        <dbReference type="Pfam" id="PF00557"/>
    </source>
</evidence>
<gene>
    <name evidence="6" type="ORF">DesyoDRAFT_0912</name>
</gene>
<dbReference type="OrthoDB" id="9806388at2"/>
<dbReference type="InterPro" id="IPR001714">
    <property type="entry name" value="Pept_M24_MAP"/>
</dbReference>
<dbReference type="EMBL" id="CM001441">
    <property type="protein sequence ID" value="EHQ88084.1"/>
    <property type="molecule type" value="Genomic_DNA"/>
</dbReference>
<dbReference type="PRINTS" id="PR00599">
    <property type="entry name" value="MAPEPTIDASE"/>
</dbReference>
<evidence type="ECO:0000313" key="7">
    <source>
        <dbReference type="Proteomes" id="UP000005104"/>
    </source>
</evidence>
<dbReference type="RefSeq" id="WP_007779949.1">
    <property type="nucleotide sequence ID" value="NZ_CM001441.1"/>
</dbReference>
<dbReference type="STRING" id="768710.DesyoDRAFT_0912"/>
<keyword evidence="6" id="KW-0031">Aminopeptidase</keyword>
<reference evidence="6 7" key="1">
    <citation type="submission" date="2011-11" db="EMBL/GenBank/DDBJ databases">
        <title>The Noncontiguous Finished genome of Desulfosporosinus youngiae DSM 17734.</title>
        <authorList>
            <consortium name="US DOE Joint Genome Institute (JGI-PGF)"/>
            <person name="Lucas S."/>
            <person name="Han J."/>
            <person name="Lapidus A."/>
            <person name="Cheng J.-F."/>
            <person name="Goodwin L."/>
            <person name="Pitluck S."/>
            <person name="Peters L."/>
            <person name="Ovchinnikova G."/>
            <person name="Lu M."/>
            <person name="Land M.L."/>
            <person name="Hauser L."/>
            <person name="Pester M."/>
            <person name="Spring S."/>
            <person name="Ollivier B."/>
            <person name="Rattei T."/>
            <person name="Klenk H.-P."/>
            <person name="Wagner M."/>
            <person name="Loy A."/>
            <person name="Woyke T.J."/>
        </authorList>
    </citation>
    <scope>NUCLEOTIDE SEQUENCE [LARGE SCALE GENOMIC DNA]</scope>
    <source>
        <strain evidence="6 7">DSM 17734</strain>
    </source>
</reference>
<name>H5XSI4_9FIRM</name>
<dbReference type="InterPro" id="IPR001131">
    <property type="entry name" value="Peptidase_M24B_aminopep-P_CS"/>
</dbReference>
<dbReference type="GO" id="GO:0008235">
    <property type="term" value="F:metalloexopeptidase activity"/>
    <property type="evidence" value="ECO:0007669"/>
    <property type="project" value="UniProtKB-ARBA"/>
</dbReference>
<feature type="domain" description="Creatinase N-terminal" evidence="5">
    <location>
        <begin position="3"/>
        <end position="127"/>
    </location>
</feature>
<dbReference type="PROSITE" id="PS00491">
    <property type="entry name" value="PROLINE_PEPTIDASE"/>
    <property type="match status" value="1"/>
</dbReference>
<dbReference type="FunFam" id="3.90.230.10:FF:000014">
    <property type="entry name" value="Aminopeptidase P family protein"/>
    <property type="match status" value="1"/>
</dbReference>
<dbReference type="PANTHER" id="PTHR46112">
    <property type="entry name" value="AMINOPEPTIDASE"/>
    <property type="match status" value="1"/>
</dbReference>
<dbReference type="Gene3D" id="3.90.230.10">
    <property type="entry name" value="Creatinase/methionine aminopeptidase superfamily"/>
    <property type="match status" value="1"/>
</dbReference>
<keyword evidence="7" id="KW-1185">Reference proteome</keyword>
<keyword evidence="2" id="KW-0479">Metal-binding</keyword>
<dbReference type="Pfam" id="PF00557">
    <property type="entry name" value="Peptidase_M24"/>
    <property type="match status" value="1"/>
</dbReference>
<dbReference type="AlphaFoldDB" id="H5XSI4"/>
<evidence type="ECO:0000256" key="2">
    <source>
        <dbReference type="ARBA" id="ARBA00022723"/>
    </source>
</evidence>
<dbReference type="InterPro" id="IPR050659">
    <property type="entry name" value="Peptidase_M24B"/>
</dbReference>
<dbReference type="InterPro" id="IPR036005">
    <property type="entry name" value="Creatinase/aminopeptidase-like"/>
</dbReference>
<evidence type="ECO:0000259" key="5">
    <source>
        <dbReference type="Pfam" id="PF01321"/>
    </source>
</evidence>
<dbReference type="MEROPS" id="M24.008"/>
<evidence type="ECO:0000313" key="6">
    <source>
        <dbReference type="EMBL" id="EHQ88084.1"/>
    </source>
</evidence>
<evidence type="ECO:0000256" key="3">
    <source>
        <dbReference type="ARBA" id="ARBA00022801"/>
    </source>
</evidence>
<dbReference type="eggNOG" id="COG0006">
    <property type="taxonomic scope" value="Bacteria"/>
</dbReference>
<keyword evidence="6" id="KW-0645">Protease</keyword>
<dbReference type="InterPro" id="IPR000994">
    <property type="entry name" value="Pept_M24"/>
</dbReference>
<dbReference type="SUPFAM" id="SSF55920">
    <property type="entry name" value="Creatinase/aminopeptidase"/>
    <property type="match status" value="1"/>
</dbReference>
<dbReference type="HOGENOM" id="CLU_017266_4_0_9"/>
<dbReference type="PANTHER" id="PTHR46112:SF3">
    <property type="entry name" value="AMINOPEPTIDASE YPDF"/>
    <property type="match status" value="1"/>
</dbReference>
<keyword evidence="3" id="KW-0378">Hydrolase</keyword>
<proteinExistence type="inferred from homology"/>
<protein>
    <submittedName>
        <fullName evidence="6">Xaa-Pro aminopeptidase</fullName>
    </submittedName>
</protein>
<accession>H5XSI4</accession>
<comment type="similarity">
    <text evidence="1">Belongs to the peptidase M24B family.</text>
</comment>
<sequence>MSRLQQMRQQMLKDNIDAYVVMRPENGRYLSGFSGGEATLYITFDKALLLTDFRYIEQAKAQAPDFEIIDAGQQTHFSKLAEVGQQAQRVGFEGDFVTYLDFGKLKDAFAQGELLSLPDLVSHLRSVKDDSEVELIRQAVKIADNAFNEVLKTIESGQTEEEISLNLEFSMRRAGASGGSFEFIVASGVRSCMPHGTASSKRVQSGEFLTMDFGAIYQGYCSDITRTVFIGDPEDKHRHIYETVLAAQLAGIQAVAPGKSGKEVDAVARGVIEQAGYGDYFGHGLGHSVGLAIHEGPNLNKREERILKPGMVVTVEPGIYIPDWGGVRIEDIVLVTENGCEVLTKAPKDFIVLE</sequence>
<dbReference type="GO" id="GO:0046872">
    <property type="term" value="F:metal ion binding"/>
    <property type="evidence" value="ECO:0007669"/>
    <property type="project" value="UniProtKB-KW"/>
</dbReference>
<dbReference type="CDD" id="cd01092">
    <property type="entry name" value="APP-like"/>
    <property type="match status" value="1"/>
</dbReference>
<feature type="domain" description="Peptidase M24" evidence="4">
    <location>
        <begin position="134"/>
        <end position="337"/>
    </location>
</feature>
<dbReference type="Gene3D" id="3.40.350.10">
    <property type="entry name" value="Creatinase/prolidase N-terminal domain"/>
    <property type="match status" value="1"/>
</dbReference>
<dbReference type="Proteomes" id="UP000005104">
    <property type="component" value="Chromosome"/>
</dbReference>
<dbReference type="GO" id="GO:0004177">
    <property type="term" value="F:aminopeptidase activity"/>
    <property type="evidence" value="ECO:0007669"/>
    <property type="project" value="UniProtKB-KW"/>
</dbReference>
<dbReference type="InterPro" id="IPR000587">
    <property type="entry name" value="Creatinase_N"/>
</dbReference>
<organism evidence="6 7">
    <name type="scientific">Desulfosporosinus youngiae DSM 17734</name>
    <dbReference type="NCBI Taxonomy" id="768710"/>
    <lineage>
        <taxon>Bacteria</taxon>
        <taxon>Bacillati</taxon>
        <taxon>Bacillota</taxon>
        <taxon>Clostridia</taxon>
        <taxon>Eubacteriales</taxon>
        <taxon>Desulfitobacteriaceae</taxon>
        <taxon>Desulfosporosinus</taxon>
    </lineage>
</organism>
<evidence type="ECO:0000256" key="1">
    <source>
        <dbReference type="ARBA" id="ARBA00008766"/>
    </source>
</evidence>
<dbReference type="InterPro" id="IPR029149">
    <property type="entry name" value="Creatin/AminoP/Spt16_N"/>
</dbReference>
<dbReference type="SUPFAM" id="SSF53092">
    <property type="entry name" value="Creatinase/prolidase N-terminal domain"/>
    <property type="match status" value="1"/>
</dbReference>
<dbReference type="Pfam" id="PF01321">
    <property type="entry name" value="Creatinase_N"/>
    <property type="match status" value="1"/>
</dbReference>